<evidence type="ECO:0000313" key="3">
    <source>
        <dbReference type="Proteomes" id="UP000887572"/>
    </source>
</evidence>
<protein>
    <submittedName>
        <fullName evidence="4">Uncharacterized protein</fullName>
    </submittedName>
</protein>
<keyword evidence="2" id="KW-0472">Membrane</keyword>
<sequence length="219" mass="25103">MLALNRPALNRVRAQELNLNNYEYAKTGAKLHGGLTIPLDDQIRIEPSEIRYDTKIRILVLNAVDGNLKMTVVGGPSCRSVFMQARHCDLGKENDVCREHLPKECTDPSGCKEFSFTCTFPTQRVSSLPDALVFEVDLFAFREAYQKCTWRAYIDGGRLLLDKYETNGRNWTWAIAFAKLFLFSVQWLIIIYCAFKPPSPDQPPAQFPRPGRLQDRFHE</sequence>
<evidence type="ECO:0000256" key="1">
    <source>
        <dbReference type="SAM" id="MobiDB-lite"/>
    </source>
</evidence>
<dbReference type="WBParaSite" id="Gr19_v10_g5931.t1">
    <property type="protein sequence ID" value="Gr19_v10_g5931.t1"/>
    <property type="gene ID" value="Gr19_v10_g5931"/>
</dbReference>
<name>A0A914I279_GLORO</name>
<dbReference type="AlphaFoldDB" id="A0A914I279"/>
<keyword evidence="2" id="KW-0812">Transmembrane</keyword>
<evidence type="ECO:0000256" key="2">
    <source>
        <dbReference type="SAM" id="Phobius"/>
    </source>
</evidence>
<proteinExistence type="predicted"/>
<evidence type="ECO:0000313" key="4">
    <source>
        <dbReference type="WBParaSite" id="Gr19_v10_g5931.t1"/>
    </source>
</evidence>
<organism evidence="3 4">
    <name type="scientific">Globodera rostochiensis</name>
    <name type="common">Golden nematode worm</name>
    <name type="synonym">Heterodera rostochiensis</name>
    <dbReference type="NCBI Taxonomy" id="31243"/>
    <lineage>
        <taxon>Eukaryota</taxon>
        <taxon>Metazoa</taxon>
        <taxon>Ecdysozoa</taxon>
        <taxon>Nematoda</taxon>
        <taxon>Chromadorea</taxon>
        <taxon>Rhabditida</taxon>
        <taxon>Tylenchina</taxon>
        <taxon>Tylenchomorpha</taxon>
        <taxon>Tylenchoidea</taxon>
        <taxon>Heteroderidae</taxon>
        <taxon>Heteroderinae</taxon>
        <taxon>Globodera</taxon>
    </lineage>
</organism>
<reference evidence="4" key="1">
    <citation type="submission" date="2022-11" db="UniProtKB">
        <authorList>
            <consortium name="WormBaseParasite"/>
        </authorList>
    </citation>
    <scope>IDENTIFICATION</scope>
</reference>
<keyword evidence="2" id="KW-1133">Transmembrane helix</keyword>
<keyword evidence="3" id="KW-1185">Reference proteome</keyword>
<feature type="region of interest" description="Disordered" evidence="1">
    <location>
        <begin position="200"/>
        <end position="219"/>
    </location>
</feature>
<dbReference type="Proteomes" id="UP000887572">
    <property type="component" value="Unplaced"/>
</dbReference>
<feature type="transmembrane region" description="Helical" evidence="2">
    <location>
        <begin position="171"/>
        <end position="195"/>
    </location>
</feature>
<accession>A0A914I279</accession>